<dbReference type="GO" id="GO:0006355">
    <property type="term" value="P:regulation of DNA-templated transcription"/>
    <property type="evidence" value="ECO:0007669"/>
    <property type="project" value="InterPro"/>
</dbReference>
<protein>
    <submittedName>
        <fullName evidence="1">Uncharacterized protein</fullName>
    </submittedName>
</protein>
<dbReference type="RefSeq" id="WP_036523888.1">
    <property type="nucleotide sequence ID" value="NZ_JFYZ01000002.1"/>
</dbReference>
<evidence type="ECO:0000313" key="1">
    <source>
        <dbReference type="EMBL" id="EZP83930.1"/>
    </source>
</evidence>
<sequence length="460" mass="51047">MLMYAVVMTNESDRGRNKEPVTIRLDGGTRADLQALASERKRTVSSLIDEAVRTFLDQQLGRAVGDGKLRVRYALLPDTAVLHSFAQFESKRFGKVVADAGLPEFEFVPRPAEWRSLSADVFSGKSDIVEAVNRLPIHWHLTRGLSSPPLDWIGPYLTIFVGHCIFLRRDHLTEFLSDEEIADFIEFRSQARSGKDWSLRSLTAWAARSEDSAGRAAKLSEAWQNAIVGCQLGTDFHIAVRRVSAALAALAWTEKELAVAAPREPNPVGIESLERGIEEFRSGSLSAFTGSLLQSAELLSDGNDEAFLIAGPADVRVPSLNTLAGRKGMFDVEGPASAIGVGVLKLWREAVSWFRDEVVMGEPEVLKQLVEENFPRAGGRSPDQIELLRSLMQSWVRWFVDPKEAEAFMEKETVDLVRHYHELCECLHPAARMPAPDGELTLWKFPFLPGGTGPRLIRTA</sequence>
<name>A0A031K3W7_9SPHN</name>
<evidence type="ECO:0000313" key="2">
    <source>
        <dbReference type="Proteomes" id="UP000024329"/>
    </source>
</evidence>
<reference evidence="1 2" key="1">
    <citation type="submission" date="2014-03" db="EMBL/GenBank/DDBJ databases">
        <title>Whole genome sequence of Novosphingobium resinovorum KF1.</title>
        <authorList>
            <person name="Gan H.M."/>
            <person name="Gan H.Y."/>
            <person name="Chew T.H."/>
            <person name="Savka M.A."/>
        </authorList>
    </citation>
    <scope>NUCLEOTIDE SEQUENCE [LARGE SCALE GENOMIC DNA]</scope>
    <source>
        <strain evidence="1 2">KF1</strain>
    </source>
</reference>
<proteinExistence type="predicted"/>
<dbReference type="AlphaFoldDB" id="A0A031K3W7"/>
<accession>A0A031K3W7</accession>
<dbReference type="SUPFAM" id="SSF47598">
    <property type="entry name" value="Ribbon-helix-helix"/>
    <property type="match status" value="1"/>
</dbReference>
<organism evidence="1 2">
    <name type="scientific">Novosphingobium resinovorum</name>
    <dbReference type="NCBI Taxonomy" id="158500"/>
    <lineage>
        <taxon>Bacteria</taxon>
        <taxon>Pseudomonadati</taxon>
        <taxon>Pseudomonadota</taxon>
        <taxon>Alphaproteobacteria</taxon>
        <taxon>Sphingomonadales</taxon>
        <taxon>Sphingomonadaceae</taxon>
        <taxon>Novosphingobium</taxon>
    </lineage>
</organism>
<dbReference type="EMBL" id="JFYZ01000002">
    <property type="protein sequence ID" value="EZP83930.1"/>
    <property type="molecule type" value="Genomic_DNA"/>
</dbReference>
<dbReference type="Proteomes" id="UP000024329">
    <property type="component" value="Unassembled WGS sequence"/>
</dbReference>
<gene>
    <name evidence="1" type="ORF">BV97_01123</name>
</gene>
<comment type="caution">
    <text evidence="1">The sequence shown here is derived from an EMBL/GenBank/DDBJ whole genome shotgun (WGS) entry which is preliminary data.</text>
</comment>
<dbReference type="InterPro" id="IPR010985">
    <property type="entry name" value="Ribbon_hlx_hlx"/>
</dbReference>
<dbReference type="PATRIC" id="fig|158500.4.peg.1155"/>